<gene>
    <name evidence="2" type="ORF">PhaeoP97_00255</name>
</gene>
<evidence type="ECO:0000313" key="3">
    <source>
        <dbReference type="Proteomes" id="UP000183859"/>
    </source>
</evidence>
<dbReference type="OrthoDB" id="7869549at2"/>
<dbReference type="RefSeq" id="WP_024099686.1">
    <property type="nucleotide sequence ID" value="NZ_CP016364.1"/>
</dbReference>
<keyword evidence="1" id="KW-0472">Membrane</keyword>
<evidence type="ECO:0000313" key="2">
    <source>
        <dbReference type="EMBL" id="APG45707.1"/>
    </source>
</evidence>
<dbReference type="EMBL" id="CP016364">
    <property type="protein sequence ID" value="APG45707.1"/>
    <property type="molecule type" value="Genomic_DNA"/>
</dbReference>
<feature type="transmembrane region" description="Helical" evidence="1">
    <location>
        <begin position="38"/>
        <end position="60"/>
    </location>
</feature>
<evidence type="ECO:0000256" key="1">
    <source>
        <dbReference type="SAM" id="Phobius"/>
    </source>
</evidence>
<name>A0A1L3I132_9RHOB</name>
<keyword evidence="3" id="KW-1185">Reference proteome</keyword>
<accession>A0A1L3I132</accession>
<keyword evidence="1" id="KW-1133">Transmembrane helix</keyword>
<sequence>MAELHHKFNWIRAVSIVSIIALFIADFAFNIMAKDPPLWAYLVPGLLALGVEANAVGRLLMQLVRAAARVPQEDKDP</sequence>
<protein>
    <submittedName>
        <fullName evidence="2">Uncharacterized protein</fullName>
    </submittedName>
</protein>
<keyword evidence="1" id="KW-0812">Transmembrane</keyword>
<dbReference type="GeneID" id="31848726"/>
<organism evidence="2 3">
    <name type="scientific">Phaeobacter porticola</name>
    <dbReference type="NCBI Taxonomy" id="1844006"/>
    <lineage>
        <taxon>Bacteria</taxon>
        <taxon>Pseudomonadati</taxon>
        <taxon>Pseudomonadota</taxon>
        <taxon>Alphaproteobacteria</taxon>
        <taxon>Rhodobacterales</taxon>
        <taxon>Roseobacteraceae</taxon>
        <taxon>Phaeobacter</taxon>
    </lineage>
</organism>
<dbReference type="AlphaFoldDB" id="A0A1L3I132"/>
<dbReference type="Proteomes" id="UP000183859">
    <property type="component" value="Chromosome"/>
</dbReference>
<proteinExistence type="predicted"/>
<dbReference type="STRING" id="1844006.PhaeoP97_00255"/>
<reference evidence="3" key="1">
    <citation type="submission" date="2016-07" db="EMBL/GenBank/DDBJ databases">
        <title>Phaeobacter portensis sp. nov., a tropodithietic acid producing bacterium isolated from a German harbor.</title>
        <authorList>
            <person name="Freese H.M."/>
            <person name="Bunk B."/>
            <person name="Breider S."/>
            <person name="Brinkhoff T."/>
        </authorList>
    </citation>
    <scope>NUCLEOTIDE SEQUENCE [LARGE SCALE GENOMIC DNA]</scope>
    <source>
        <strain evidence="3">P97</strain>
    </source>
</reference>
<feature type="transmembrane region" description="Helical" evidence="1">
    <location>
        <begin position="12"/>
        <end position="32"/>
    </location>
</feature>
<dbReference type="KEGG" id="php:PhaeoP97_00255"/>